<sequence length="96" mass="10460">MLSTSKRDASHRSAILSRGVKETKDALKLRHATASSLGRKRRPASSQAQFKSMRTKVTWGRIWALVWSASLMLDRGKAAISATPAASRVGKKALLV</sequence>
<gene>
    <name evidence="1" type="ORF">MM59RIKEN_13790</name>
</gene>
<dbReference type="AlphaFoldDB" id="A0A810Q7E7"/>
<reference evidence="1" key="1">
    <citation type="submission" date="2020-09" db="EMBL/GenBank/DDBJ databases">
        <title>New species isolated from human feces.</title>
        <authorList>
            <person name="Kitahara M."/>
            <person name="Shigeno Y."/>
            <person name="Shime M."/>
            <person name="Matsumoto Y."/>
            <person name="Nakamura S."/>
            <person name="Motooka D."/>
            <person name="Fukuoka S."/>
            <person name="Nishikawa H."/>
            <person name="Benno Y."/>
        </authorList>
    </citation>
    <scope>NUCLEOTIDE SEQUENCE</scope>
    <source>
        <strain evidence="1">MM59</strain>
    </source>
</reference>
<evidence type="ECO:0000313" key="2">
    <source>
        <dbReference type="Proteomes" id="UP000679848"/>
    </source>
</evidence>
<dbReference type="EMBL" id="AP023420">
    <property type="protein sequence ID" value="BCK84060.1"/>
    <property type="molecule type" value="Genomic_DNA"/>
</dbReference>
<dbReference type="Proteomes" id="UP000679848">
    <property type="component" value="Chromosome"/>
</dbReference>
<name>A0A810Q7E7_9FIRM</name>
<protein>
    <submittedName>
        <fullName evidence="1">Uncharacterized protein</fullName>
    </submittedName>
</protein>
<proteinExistence type="predicted"/>
<keyword evidence="2" id="KW-1185">Reference proteome</keyword>
<accession>A0A810Q7E7</accession>
<evidence type="ECO:0000313" key="1">
    <source>
        <dbReference type="EMBL" id="BCK84060.1"/>
    </source>
</evidence>
<organism evidence="1 2">
    <name type="scientific">Pusillibacter faecalis</name>
    <dbReference type="NCBI Taxonomy" id="2714358"/>
    <lineage>
        <taxon>Bacteria</taxon>
        <taxon>Bacillati</taxon>
        <taxon>Bacillota</taxon>
        <taxon>Clostridia</taxon>
        <taxon>Eubacteriales</taxon>
        <taxon>Oscillospiraceae</taxon>
        <taxon>Pusillibacter</taxon>
    </lineage>
</organism>
<dbReference type="KEGG" id="pfaa:MM59RIKEN_13790"/>